<dbReference type="PANTHER" id="PTHR48111:SF22">
    <property type="entry name" value="REGULATOR OF RPOS"/>
    <property type="match status" value="1"/>
</dbReference>
<dbReference type="Proteomes" id="UP000184480">
    <property type="component" value="Unassembled WGS sequence"/>
</dbReference>
<dbReference type="PANTHER" id="PTHR48111">
    <property type="entry name" value="REGULATOR OF RPOS"/>
    <property type="match status" value="1"/>
</dbReference>
<accession>A0A1M4ZVP7</accession>
<keyword evidence="2" id="KW-0902">Two-component regulatory system</keyword>
<name>A0A1M4ZVP7_9BACT</name>
<dbReference type="GO" id="GO:0032993">
    <property type="term" value="C:protein-DNA complex"/>
    <property type="evidence" value="ECO:0007669"/>
    <property type="project" value="TreeGrafter"/>
</dbReference>
<dbReference type="RefSeq" id="WP_062182012.1">
    <property type="nucleotide sequence ID" value="NZ_BBXL01000015.1"/>
</dbReference>
<dbReference type="InterPro" id="IPR001867">
    <property type="entry name" value="OmpR/PhoB-type_DNA-bd"/>
</dbReference>
<evidence type="ECO:0000259" key="8">
    <source>
        <dbReference type="PROSITE" id="PS50110"/>
    </source>
</evidence>
<gene>
    <name evidence="10" type="ORF">SAMN05444362_104207</name>
</gene>
<dbReference type="SMART" id="SM00862">
    <property type="entry name" value="Trans_reg_C"/>
    <property type="match status" value="1"/>
</dbReference>
<evidence type="ECO:0000259" key="9">
    <source>
        <dbReference type="PROSITE" id="PS51755"/>
    </source>
</evidence>
<feature type="DNA-binding region" description="OmpR/PhoB-type" evidence="7">
    <location>
        <begin position="124"/>
        <end position="225"/>
    </location>
</feature>
<evidence type="ECO:0000313" key="11">
    <source>
        <dbReference type="Proteomes" id="UP000184480"/>
    </source>
</evidence>
<dbReference type="Gene3D" id="6.10.250.690">
    <property type="match status" value="1"/>
</dbReference>
<dbReference type="AlphaFoldDB" id="A0A1M4ZVP7"/>
<dbReference type="GO" id="GO:0006355">
    <property type="term" value="P:regulation of DNA-templated transcription"/>
    <property type="evidence" value="ECO:0007669"/>
    <property type="project" value="InterPro"/>
</dbReference>
<feature type="modified residue" description="4-aspartylphosphate" evidence="6">
    <location>
        <position position="51"/>
    </location>
</feature>
<evidence type="ECO:0000313" key="10">
    <source>
        <dbReference type="EMBL" id="SHF22098.1"/>
    </source>
</evidence>
<evidence type="ECO:0000256" key="6">
    <source>
        <dbReference type="PROSITE-ProRule" id="PRU00169"/>
    </source>
</evidence>
<dbReference type="CDD" id="cd00383">
    <property type="entry name" value="trans_reg_C"/>
    <property type="match status" value="1"/>
</dbReference>
<feature type="domain" description="OmpR/PhoB-type" evidence="9">
    <location>
        <begin position="124"/>
        <end position="225"/>
    </location>
</feature>
<sequence length="226" mass="25734">MKLLLVEDEIDLQESIVTYLQSEGFAIETASTYPDGEEKVSLYNYDCLIIDITLPGGTGLDLIRLLKEKDTDAGVIIISAKNSLDDKLVGLDIGADDYLTKPFHLSELNARIKSIIRRRNFKGGNSLEYKEITIFFDGRKVTVLDKELILTKKEYDLLLYFITNQSKVMDKEAIAEHLWGDNMSLVADSYDFIYTHIKNLRKKLIDAGSKDYIHTVYGIGYQFGER</sequence>
<evidence type="ECO:0000256" key="7">
    <source>
        <dbReference type="PROSITE-ProRule" id="PRU01091"/>
    </source>
</evidence>
<feature type="domain" description="Response regulatory" evidence="8">
    <location>
        <begin position="2"/>
        <end position="116"/>
    </location>
</feature>
<organism evidence="10 11">
    <name type="scientific">Dysgonomonas macrotermitis</name>
    <dbReference type="NCBI Taxonomy" id="1346286"/>
    <lineage>
        <taxon>Bacteria</taxon>
        <taxon>Pseudomonadati</taxon>
        <taxon>Bacteroidota</taxon>
        <taxon>Bacteroidia</taxon>
        <taxon>Bacteroidales</taxon>
        <taxon>Dysgonomonadaceae</taxon>
        <taxon>Dysgonomonas</taxon>
    </lineage>
</organism>
<evidence type="ECO:0000256" key="3">
    <source>
        <dbReference type="ARBA" id="ARBA00023015"/>
    </source>
</evidence>
<proteinExistence type="predicted"/>
<dbReference type="STRING" id="1346286.SAMN05444362_104207"/>
<keyword evidence="3" id="KW-0805">Transcription regulation</keyword>
<dbReference type="EMBL" id="FQUC01000004">
    <property type="protein sequence ID" value="SHF22098.1"/>
    <property type="molecule type" value="Genomic_DNA"/>
</dbReference>
<dbReference type="Pfam" id="PF00072">
    <property type="entry name" value="Response_reg"/>
    <property type="match status" value="1"/>
</dbReference>
<dbReference type="OrthoDB" id="9790442at2"/>
<dbReference type="InterPro" id="IPR036388">
    <property type="entry name" value="WH-like_DNA-bd_sf"/>
</dbReference>
<keyword evidence="4 7" id="KW-0238">DNA-binding</keyword>
<dbReference type="Gene3D" id="3.40.50.2300">
    <property type="match status" value="1"/>
</dbReference>
<dbReference type="Gene3D" id="1.10.10.10">
    <property type="entry name" value="Winged helix-like DNA-binding domain superfamily/Winged helix DNA-binding domain"/>
    <property type="match status" value="1"/>
</dbReference>
<dbReference type="SMART" id="SM00448">
    <property type="entry name" value="REC"/>
    <property type="match status" value="1"/>
</dbReference>
<dbReference type="InterPro" id="IPR001789">
    <property type="entry name" value="Sig_transdc_resp-reg_receiver"/>
</dbReference>
<evidence type="ECO:0000256" key="2">
    <source>
        <dbReference type="ARBA" id="ARBA00023012"/>
    </source>
</evidence>
<keyword evidence="1 6" id="KW-0597">Phosphoprotein</keyword>
<protein>
    <submittedName>
        <fullName evidence="10">DNA-binding response regulator, OmpR family, contains REC and winged-helix (WHTH) domain</fullName>
    </submittedName>
</protein>
<reference evidence="11" key="1">
    <citation type="submission" date="2016-11" db="EMBL/GenBank/DDBJ databases">
        <authorList>
            <person name="Varghese N."/>
            <person name="Submissions S."/>
        </authorList>
    </citation>
    <scope>NUCLEOTIDE SEQUENCE [LARGE SCALE GENOMIC DNA]</scope>
    <source>
        <strain evidence="11">DSM 27370</strain>
    </source>
</reference>
<dbReference type="GO" id="GO:0000156">
    <property type="term" value="F:phosphorelay response regulator activity"/>
    <property type="evidence" value="ECO:0007669"/>
    <property type="project" value="TreeGrafter"/>
</dbReference>
<dbReference type="SUPFAM" id="SSF52172">
    <property type="entry name" value="CheY-like"/>
    <property type="match status" value="1"/>
</dbReference>
<dbReference type="Pfam" id="PF00486">
    <property type="entry name" value="Trans_reg_C"/>
    <property type="match status" value="1"/>
</dbReference>
<evidence type="ECO:0000256" key="1">
    <source>
        <dbReference type="ARBA" id="ARBA00022553"/>
    </source>
</evidence>
<keyword evidence="11" id="KW-1185">Reference proteome</keyword>
<evidence type="ECO:0000256" key="4">
    <source>
        <dbReference type="ARBA" id="ARBA00023125"/>
    </source>
</evidence>
<evidence type="ECO:0000256" key="5">
    <source>
        <dbReference type="ARBA" id="ARBA00023163"/>
    </source>
</evidence>
<dbReference type="InterPro" id="IPR011006">
    <property type="entry name" value="CheY-like_superfamily"/>
</dbReference>
<keyword evidence="5" id="KW-0804">Transcription</keyword>
<dbReference type="InterPro" id="IPR039420">
    <property type="entry name" value="WalR-like"/>
</dbReference>
<dbReference type="PROSITE" id="PS51755">
    <property type="entry name" value="OMPR_PHOB"/>
    <property type="match status" value="1"/>
</dbReference>
<dbReference type="GO" id="GO:0000976">
    <property type="term" value="F:transcription cis-regulatory region binding"/>
    <property type="evidence" value="ECO:0007669"/>
    <property type="project" value="TreeGrafter"/>
</dbReference>
<dbReference type="PROSITE" id="PS50110">
    <property type="entry name" value="RESPONSE_REGULATORY"/>
    <property type="match status" value="1"/>
</dbReference>
<dbReference type="GO" id="GO:0005829">
    <property type="term" value="C:cytosol"/>
    <property type="evidence" value="ECO:0007669"/>
    <property type="project" value="TreeGrafter"/>
</dbReference>